<dbReference type="EMBL" id="VOSB01000012">
    <property type="protein sequence ID" value="TXE17456.1"/>
    <property type="molecule type" value="Genomic_DNA"/>
</dbReference>
<dbReference type="UniPathway" id="UPA00241">
    <property type="reaction ID" value="UER00356"/>
</dbReference>
<dbReference type="GO" id="GO:0005524">
    <property type="term" value="F:ATP binding"/>
    <property type="evidence" value="ECO:0007669"/>
    <property type="project" value="UniProtKB-UniRule"/>
</dbReference>
<comment type="pathway">
    <text evidence="5">Cofactor biosynthesis; coenzyme A biosynthesis; CoA from (R)-pantothenate: step 5/5.</text>
</comment>
<dbReference type="STRING" id="1123037.GCA_000425305_01895"/>
<dbReference type="PANTHER" id="PTHR10695">
    <property type="entry name" value="DEPHOSPHO-COA KINASE-RELATED"/>
    <property type="match status" value="1"/>
</dbReference>
<evidence type="ECO:0000256" key="6">
    <source>
        <dbReference type="NCBIfam" id="TIGR00152"/>
    </source>
</evidence>
<dbReference type="NCBIfam" id="TIGR00152">
    <property type="entry name" value="dephospho-CoA kinase"/>
    <property type="match status" value="1"/>
</dbReference>
<dbReference type="Gene3D" id="3.40.50.300">
    <property type="entry name" value="P-loop containing nucleotide triphosphate hydrolases"/>
    <property type="match status" value="1"/>
</dbReference>
<dbReference type="GO" id="GO:0005737">
    <property type="term" value="C:cytoplasm"/>
    <property type="evidence" value="ECO:0007669"/>
    <property type="project" value="UniProtKB-SubCell"/>
</dbReference>
<dbReference type="OrthoDB" id="9812943at2"/>
<evidence type="ECO:0000313" key="8">
    <source>
        <dbReference type="Proteomes" id="UP000321938"/>
    </source>
</evidence>
<dbReference type="Pfam" id="PF01121">
    <property type="entry name" value="CoaE"/>
    <property type="match status" value="1"/>
</dbReference>
<dbReference type="PROSITE" id="PS51219">
    <property type="entry name" value="DPCK"/>
    <property type="match status" value="1"/>
</dbReference>
<keyword evidence="2 5" id="KW-0547">Nucleotide-binding</keyword>
<keyword evidence="5 7" id="KW-0808">Transferase</keyword>
<dbReference type="EC" id="2.7.1.24" evidence="5 6"/>
<dbReference type="PRINTS" id="PR00988">
    <property type="entry name" value="URIDINKINASE"/>
</dbReference>
<evidence type="ECO:0000256" key="3">
    <source>
        <dbReference type="ARBA" id="ARBA00022840"/>
    </source>
</evidence>
<protein>
    <recommendedName>
        <fullName evidence="5 6">Dephospho-CoA kinase</fullName>
        <ecNumber evidence="5 6">2.7.1.24</ecNumber>
    </recommendedName>
    <alternativeName>
        <fullName evidence="5">Dephosphocoenzyme A kinase</fullName>
    </alternativeName>
</protein>
<keyword evidence="8" id="KW-1185">Reference proteome</keyword>
<name>A0A5C7BFW8_9FLAO</name>
<dbReference type="GO" id="GO:0004140">
    <property type="term" value="F:dephospho-CoA kinase activity"/>
    <property type="evidence" value="ECO:0007669"/>
    <property type="project" value="UniProtKB-UniRule"/>
</dbReference>
<evidence type="ECO:0000256" key="2">
    <source>
        <dbReference type="ARBA" id="ARBA00022741"/>
    </source>
</evidence>
<dbReference type="HAMAP" id="MF_00376">
    <property type="entry name" value="Dephospho_CoA_kinase"/>
    <property type="match status" value="1"/>
</dbReference>
<gene>
    <name evidence="5" type="primary">coaE</name>
    <name evidence="7" type="ORF">ES692_09260</name>
</gene>
<reference evidence="7 8" key="1">
    <citation type="submission" date="2019-08" db="EMBL/GenBank/DDBJ databases">
        <title>Genome of Psychroserpens burtonensis ACAM 167.</title>
        <authorList>
            <person name="Bowman J.P."/>
        </authorList>
    </citation>
    <scope>NUCLEOTIDE SEQUENCE [LARGE SCALE GENOMIC DNA]</scope>
    <source>
        <strain evidence="7 8">ACAM 167</strain>
    </source>
</reference>
<comment type="function">
    <text evidence="5">Catalyzes the phosphorylation of the 3'-hydroxyl group of dephosphocoenzyme A to form coenzyme A.</text>
</comment>
<dbReference type="GO" id="GO:0015937">
    <property type="term" value="P:coenzyme A biosynthetic process"/>
    <property type="evidence" value="ECO:0007669"/>
    <property type="project" value="UniProtKB-UniRule"/>
</dbReference>
<dbReference type="AlphaFoldDB" id="A0A5C7BFW8"/>
<dbReference type="RefSeq" id="WP_028871835.1">
    <property type="nucleotide sequence ID" value="NZ_VOSB01000012.1"/>
</dbReference>
<organism evidence="7 8">
    <name type="scientific">Psychroserpens burtonensis</name>
    <dbReference type="NCBI Taxonomy" id="49278"/>
    <lineage>
        <taxon>Bacteria</taxon>
        <taxon>Pseudomonadati</taxon>
        <taxon>Bacteroidota</taxon>
        <taxon>Flavobacteriia</taxon>
        <taxon>Flavobacteriales</taxon>
        <taxon>Flavobacteriaceae</taxon>
        <taxon>Psychroserpens</taxon>
    </lineage>
</organism>
<keyword evidence="5 7" id="KW-0418">Kinase</keyword>
<evidence type="ECO:0000256" key="5">
    <source>
        <dbReference type="HAMAP-Rule" id="MF_00376"/>
    </source>
</evidence>
<accession>A0A5C7BFW8</accession>
<evidence type="ECO:0000256" key="1">
    <source>
        <dbReference type="ARBA" id="ARBA00009018"/>
    </source>
</evidence>
<dbReference type="Proteomes" id="UP000321938">
    <property type="component" value="Unassembled WGS sequence"/>
</dbReference>
<comment type="caution">
    <text evidence="7">The sequence shown here is derived from an EMBL/GenBank/DDBJ whole genome shotgun (WGS) entry which is preliminary data.</text>
</comment>
<dbReference type="SUPFAM" id="SSF52540">
    <property type="entry name" value="P-loop containing nucleoside triphosphate hydrolases"/>
    <property type="match status" value="1"/>
</dbReference>
<comment type="subcellular location">
    <subcellularLocation>
        <location evidence="5">Cytoplasm</location>
    </subcellularLocation>
</comment>
<comment type="similarity">
    <text evidence="1 5">Belongs to the CoaE family.</text>
</comment>
<proteinExistence type="inferred from homology"/>
<evidence type="ECO:0000256" key="4">
    <source>
        <dbReference type="ARBA" id="ARBA00022993"/>
    </source>
</evidence>
<dbReference type="InterPro" id="IPR001977">
    <property type="entry name" value="Depp_CoAkinase"/>
</dbReference>
<keyword evidence="3 5" id="KW-0067">ATP-binding</keyword>
<evidence type="ECO:0000313" key="7">
    <source>
        <dbReference type="EMBL" id="TXE17456.1"/>
    </source>
</evidence>
<feature type="binding site" evidence="5">
    <location>
        <begin position="11"/>
        <end position="16"/>
    </location>
    <ligand>
        <name>ATP</name>
        <dbReference type="ChEBI" id="CHEBI:30616"/>
    </ligand>
</feature>
<comment type="catalytic activity">
    <reaction evidence="5">
        <text>3'-dephospho-CoA + ATP = ADP + CoA + H(+)</text>
        <dbReference type="Rhea" id="RHEA:18245"/>
        <dbReference type="ChEBI" id="CHEBI:15378"/>
        <dbReference type="ChEBI" id="CHEBI:30616"/>
        <dbReference type="ChEBI" id="CHEBI:57287"/>
        <dbReference type="ChEBI" id="CHEBI:57328"/>
        <dbReference type="ChEBI" id="CHEBI:456216"/>
        <dbReference type="EC" id="2.7.1.24"/>
    </reaction>
</comment>
<sequence length="199" mass="22704">MIIVGLTGGIGSGKTIVANFFKALDIPIYIADDEAKRLMAKSKVIKRKLTALFGEDAYIDDALNKPLLASKIFNDKAYLKKMNAIIHPKVASHFKRWVEKQESLYVIKEAAIIFEHNKEANYDFIITVIANMDVRISRVIKRDHSSKSKIETIIKNQMSDEEKIKKSHFVITNDNLADTENQVIKIHQSILKHIKKLKN</sequence>
<dbReference type="CDD" id="cd02022">
    <property type="entry name" value="DPCK"/>
    <property type="match status" value="1"/>
</dbReference>
<keyword evidence="5" id="KW-0963">Cytoplasm</keyword>
<keyword evidence="4 5" id="KW-0173">Coenzyme A biosynthesis</keyword>
<dbReference type="PANTHER" id="PTHR10695:SF46">
    <property type="entry name" value="BIFUNCTIONAL COENZYME A SYNTHASE-RELATED"/>
    <property type="match status" value="1"/>
</dbReference>
<dbReference type="InterPro" id="IPR027417">
    <property type="entry name" value="P-loop_NTPase"/>
</dbReference>